<dbReference type="AlphaFoldDB" id="A0A7H8V500"/>
<gene>
    <name evidence="2" type="ORF">FFV08_01910</name>
</gene>
<keyword evidence="1" id="KW-1133">Transmembrane helix</keyword>
<proteinExistence type="predicted"/>
<feature type="transmembrane region" description="Helical" evidence="1">
    <location>
        <begin position="16"/>
        <end position="34"/>
    </location>
</feature>
<keyword evidence="1" id="KW-0812">Transmembrane</keyword>
<keyword evidence="1" id="KW-0472">Membrane</keyword>
<evidence type="ECO:0000313" key="3">
    <source>
        <dbReference type="Proteomes" id="UP000509410"/>
    </source>
</evidence>
<accession>A0A7H8V500</accession>
<protein>
    <submittedName>
        <fullName evidence="2">Uncharacterized protein</fullName>
    </submittedName>
</protein>
<name>A0A7H8V500_STRSA</name>
<dbReference type="EMBL" id="CP040556">
    <property type="protein sequence ID" value="QLB51540.1"/>
    <property type="molecule type" value="Genomic_DNA"/>
</dbReference>
<reference evidence="2 3" key="1">
    <citation type="submission" date="2019-05" db="EMBL/GenBank/DDBJ databases">
        <title>The organization of the Streptococcus sanguinis genomes.</title>
        <authorList>
            <person name="Wu C.H."/>
            <person name="Chen Y.Y.M."/>
            <person name="Wang H.Y."/>
        </authorList>
    </citation>
    <scope>NUCLEOTIDE SEQUENCE [LARGE SCALE GENOMIC DNA]</scope>
    <source>
        <strain evidence="2 3">CGMH010</strain>
    </source>
</reference>
<dbReference type="Proteomes" id="UP000509410">
    <property type="component" value="Chromosome"/>
</dbReference>
<sequence length="184" mass="21516">MKQIRQIIQKINSLKWYYQLAIVLTSIVAIILLIKFLLWIVPIIGVILMLLFVLTDGEIFPTMWASYKQRKQVPTNPLFTTVYHWLTEQGVTDLPVSTLQFVQGVEFPDLNQGLYFVHIETEITNELLWNFETKVRQAVKFMSNSLTDCVVSRSMREPFLAIKIRLVSANEMILMQKTQKEEDF</sequence>
<evidence type="ECO:0000256" key="1">
    <source>
        <dbReference type="SAM" id="Phobius"/>
    </source>
</evidence>
<organism evidence="2 3">
    <name type="scientific">Streptococcus sanguinis</name>
    <dbReference type="NCBI Taxonomy" id="1305"/>
    <lineage>
        <taxon>Bacteria</taxon>
        <taxon>Bacillati</taxon>
        <taxon>Bacillota</taxon>
        <taxon>Bacilli</taxon>
        <taxon>Lactobacillales</taxon>
        <taxon>Streptococcaceae</taxon>
        <taxon>Streptococcus</taxon>
    </lineage>
</organism>
<evidence type="ECO:0000313" key="2">
    <source>
        <dbReference type="EMBL" id="QLB51540.1"/>
    </source>
</evidence>